<evidence type="ECO:0000313" key="1">
    <source>
        <dbReference type="EMBL" id="KAK9125119.1"/>
    </source>
</evidence>
<proteinExistence type="predicted"/>
<comment type="caution">
    <text evidence="1">The sequence shown here is derived from an EMBL/GenBank/DDBJ whole genome shotgun (WGS) entry which is preliminary data.</text>
</comment>
<organism evidence="1 2">
    <name type="scientific">Stephania cephalantha</name>
    <dbReference type="NCBI Taxonomy" id="152367"/>
    <lineage>
        <taxon>Eukaryota</taxon>
        <taxon>Viridiplantae</taxon>
        <taxon>Streptophyta</taxon>
        <taxon>Embryophyta</taxon>
        <taxon>Tracheophyta</taxon>
        <taxon>Spermatophyta</taxon>
        <taxon>Magnoliopsida</taxon>
        <taxon>Ranunculales</taxon>
        <taxon>Menispermaceae</taxon>
        <taxon>Menispermoideae</taxon>
        <taxon>Cissampelideae</taxon>
        <taxon>Stephania</taxon>
    </lineage>
</organism>
<sequence>MKILAKRAFGRSWVKGLLLARLAHAKKGYVEGAHWCKGDVSATRGKVQFS</sequence>
<reference evidence="1 2" key="1">
    <citation type="submission" date="2024-01" db="EMBL/GenBank/DDBJ databases">
        <title>Genome assemblies of Stephania.</title>
        <authorList>
            <person name="Yang L."/>
        </authorList>
    </citation>
    <scope>NUCLEOTIDE SEQUENCE [LARGE SCALE GENOMIC DNA]</scope>
    <source>
        <strain evidence="1">JXDWG</strain>
        <tissue evidence="1">Leaf</tissue>
    </source>
</reference>
<dbReference type="Proteomes" id="UP001419268">
    <property type="component" value="Unassembled WGS sequence"/>
</dbReference>
<name>A0AAP0J0E5_9MAGN</name>
<accession>A0AAP0J0E5</accession>
<evidence type="ECO:0000313" key="2">
    <source>
        <dbReference type="Proteomes" id="UP001419268"/>
    </source>
</evidence>
<keyword evidence="2" id="KW-1185">Reference proteome</keyword>
<gene>
    <name evidence="1" type="ORF">Scep_013965</name>
</gene>
<dbReference type="EMBL" id="JBBNAG010000006">
    <property type="protein sequence ID" value="KAK9125119.1"/>
    <property type="molecule type" value="Genomic_DNA"/>
</dbReference>
<protein>
    <submittedName>
        <fullName evidence="1">Uncharacterized protein</fullName>
    </submittedName>
</protein>
<dbReference type="AlphaFoldDB" id="A0AAP0J0E5"/>